<sequence>METGSIAARAWNGVWLGLVEFTAATGNGRRPISMICRAVWAHESEFSMRRELDRMLDIPKWPSHAKGPESVCSQGISGFDLVI</sequence>
<dbReference type="RefSeq" id="WP_218475488.1">
    <property type="nucleotide sequence ID" value="NZ_BAABJN010000001.1"/>
</dbReference>
<dbReference type="EMBL" id="CP078145">
    <property type="protein sequence ID" value="QXN93457.1"/>
    <property type="molecule type" value="Genomic_DNA"/>
</dbReference>
<accession>A0ABX8RUY8</accession>
<organism evidence="1 2">
    <name type="scientific">Nocardia iowensis</name>
    <dbReference type="NCBI Taxonomy" id="204891"/>
    <lineage>
        <taxon>Bacteria</taxon>
        <taxon>Bacillati</taxon>
        <taxon>Actinomycetota</taxon>
        <taxon>Actinomycetes</taxon>
        <taxon>Mycobacteriales</taxon>
        <taxon>Nocardiaceae</taxon>
        <taxon>Nocardia</taxon>
    </lineage>
</organism>
<evidence type="ECO:0008006" key="3">
    <source>
        <dbReference type="Google" id="ProtNLM"/>
    </source>
</evidence>
<reference evidence="1 2" key="1">
    <citation type="submission" date="2021-07" db="EMBL/GenBank/DDBJ databases">
        <title>Whole Genome Sequence of Nocardia Iowensis.</title>
        <authorList>
            <person name="Lamm A."/>
            <person name="Collins-Fairclough A.M."/>
            <person name="Bunk B."/>
            <person name="Sproer C."/>
        </authorList>
    </citation>
    <scope>NUCLEOTIDE SEQUENCE [LARGE SCALE GENOMIC DNA]</scope>
    <source>
        <strain evidence="1 2">NRRL 5646</strain>
    </source>
</reference>
<evidence type="ECO:0000313" key="2">
    <source>
        <dbReference type="Proteomes" id="UP000694257"/>
    </source>
</evidence>
<proteinExistence type="predicted"/>
<name>A0ABX8RUY8_NOCIO</name>
<keyword evidence="2" id="KW-1185">Reference proteome</keyword>
<evidence type="ECO:0000313" key="1">
    <source>
        <dbReference type="EMBL" id="QXN93457.1"/>
    </source>
</evidence>
<gene>
    <name evidence="1" type="ORF">KV110_10435</name>
</gene>
<dbReference type="Proteomes" id="UP000694257">
    <property type="component" value="Chromosome"/>
</dbReference>
<protein>
    <recommendedName>
        <fullName evidence="3">Transposase</fullName>
    </recommendedName>
</protein>